<name>M5PZ71_DESAF</name>
<comment type="caution">
    <text evidence="2">The sequence shown here is derived from an EMBL/GenBank/DDBJ whole genome shotgun (WGS) entry which is preliminary data.</text>
</comment>
<dbReference type="PATRIC" id="fig|1262666.3.peg.3686"/>
<feature type="domain" description="Spore protein YkvP/CgeB glycosyl transferase-like" evidence="1">
    <location>
        <begin position="195"/>
        <end position="345"/>
    </location>
</feature>
<evidence type="ECO:0000259" key="1">
    <source>
        <dbReference type="Pfam" id="PF13524"/>
    </source>
</evidence>
<protein>
    <recommendedName>
        <fullName evidence="1">Spore protein YkvP/CgeB glycosyl transferase-like domain-containing protein</fullName>
    </recommendedName>
</protein>
<dbReference type="EMBL" id="AOSV01000045">
    <property type="protein sequence ID" value="EMG35616.1"/>
    <property type="molecule type" value="Genomic_DNA"/>
</dbReference>
<gene>
    <name evidence="2" type="ORF">PCS_03627</name>
</gene>
<evidence type="ECO:0000313" key="2">
    <source>
        <dbReference type="EMBL" id="EMG35616.1"/>
    </source>
</evidence>
<dbReference type="InterPro" id="IPR055259">
    <property type="entry name" value="YkvP/CgeB_Glyco_trans-like"/>
</dbReference>
<proteinExistence type="predicted"/>
<accession>M5PZ71</accession>
<evidence type="ECO:0000313" key="3">
    <source>
        <dbReference type="Proteomes" id="UP000011922"/>
    </source>
</evidence>
<dbReference type="AlphaFoldDB" id="M5PZ71"/>
<organism evidence="2 3">
    <name type="scientific">Desulfocurvibacter africanus PCS</name>
    <dbReference type="NCBI Taxonomy" id="1262666"/>
    <lineage>
        <taxon>Bacteria</taxon>
        <taxon>Pseudomonadati</taxon>
        <taxon>Thermodesulfobacteriota</taxon>
        <taxon>Desulfovibrionia</taxon>
        <taxon>Desulfovibrionales</taxon>
        <taxon>Desulfovibrionaceae</taxon>
        <taxon>Desulfocurvibacter</taxon>
    </lineage>
</organism>
<dbReference type="Gene3D" id="3.40.50.2000">
    <property type="entry name" value="Glycogen Phosphorylase B"/>
    <property type="match status" value="1"/>
</dbReference>
<dbReference type="Pfam" id="PF13524">
    <property type="entry name" value="Glyco_trans_1_2"/>
    <property type="match status" value="1"/>
</dbReference>
<reference evidence="2 3" key="1">
    <citation type="journal article" date="2013" name="Genome Announc.">
        <title>Draft Genome Sequence for Desulfovibrio africanus Strain PCS.</title>
        <authorList>
            <person name="Brown S.D."/>
            <person name="Utturkar S.M."/>
            <person name="Arkin A.P."/>
            <person name="Deutschbauer A.M."/>
            <person name="Elias D.A."/>
            <person name="Hazen T.C."/>
            <person name="Chakraborty R."/>
        </authorList>
    </citation>
    <scope>NUCLEOTIDE SEQUENCE [LARGE SCALE GENOMIC DNA]</scope>
    <source>
        <strain evidence="2 3">PCS</strain>
    </source>
</reference>
<dbReference type="Proteomes" id="UP000011922">
    <property type="component" value="Unassembled WGS sequence"/>
</dbReference>
<dbReference type="OrthoDB" id="9813806at2"/>
<sequence>MRIAIFGLSITSSWGNGHAVTYRGLARALAARGHRVLFLERDVPWYAENRDLPSPPFCETVLYKRIKDLSPRHVQAVREADLVIVGSYVPRGVQVGRFVLDTARGVRAFYDIDTPVTLAALARGECAYLEPSLIPAYDLYLSFTGGPTLTRLEKEFGSPMARPLYCSVDPRNYYPVRRAPQWDLGYLGTYCPTRQPVLSRLMLEPAQGLSDKHFVVAGPQYPANIAWPGNVARVEHLPPPEHPGFYAAQRFTLNLTRADMVAAGWSPSIRLFEAGACGTPVISDWWAGLDEFFRPDEEIIVAASSQDVADCMTHMSEPERGSLARAARARVLESHTADARARELVAYAEEAAGHGGEQRWSA</sequence>
<dbReference type="SUPFAM" id="SSF53756">
    <property type="entry name" value="UDP-Glycosyltransferase/glycogen phosphorylase"/>
    <property type="match status" value="1"/>
</dbReference>
<dbReference type="RefSeq" id="WP_005989860.1">
    <property type="nucleotide sequence ID" value="NZ_AOSV01000045.1"/>
</dbReference>